<dbReference type="AlphaFoldDB" id="A0A448WLZ9"/>
<sequence>MSSTLDLRATSLKRISTRRIRPKSWLCISAPHLIYSPIHSINPLFSFYAFGAQIGHGNPYESGWSKLSVPPSCQSHVVNRQDGDVSKGTSDSAVCRSQSAWERLISNSRSSGSATSSGQRLNCPPGLHLQAAYPMGECHTRRQGPDRPATNQNTNRLVREEVVLEEEEMHFTMIQIVCCKDRE</sequence>
<name>A0A448WLZ9_9PLAT</name>
<accession>A0A448WLZ9</accession>
<evidence type="ECO:0000313" key="1">
    <source>
        <dbReference type="EMBL" id="VEL15000.1"/>
    </source>
</evidence>
<dbReference type="Proteomes" id="UP000784294">
    <property type="component" value="Unassembled WGS sequence"/>
</dbReference>
<organism evidence="1 2">
    <name type="scientific">Protopolystoma xenopodis</name>
    <dbReference type="NCBI Taxonomy" id="117903"/>
    <lineage>
        <taxon>Eukaryota</taxon>
        <taxon>Metazoa</taxon>
        <taxon>Spiralia</taxon>
        <taxon>Lophotrochozoa</taxon>
        <taxon>Platyhelminthes</taxon>
        <taxon>Monogenea</taxon>
        <taxon>Polyopisthocotylea</taxon>
        <taxon>Polystomatidea</taxon>
        <taxon>Polystomatidae</taxon>
        <taxon>Protopolystoma</taxon>
    </lineage>
</organism>
<protein>
    <submittedName>
        <fullName evidence="1">Uncharacterized protein</fullName>
    </submittedName>
</protein>
<proteinExistence type="predicted"/>
<dbReference type="EMBL" id="CAAALY010023071">
    <property type="protein sequence ID" value="VEL15000.1"/>
    <property type="molecule type" value="Genomic_DNA"/>
</dbReference>
<comment type="caution">
    <text evidence="1">The sequence shown here is derived from an EMBL/GenBank/DDBJ whole genome shotgun (WGS) entry which is preliminary data.</text>
</comment>
<gene>
    <name evidence="1" type="ORF">PXEA_LOCUS8440</name>
</gene>
<keyword evidence="2" id="KW-1185">Reference proteome</keyword>
<reference evidence="1" key="1">
    <citation type="submission" date="2018-11" db="EMBL/GenBank/DDBJ databases">
        <authorList>
            <consortium name="Pathogen Informatics"/>
        </authorList>
    </citation>
    <scope>NUCLEOTIDE SEQUENCE</scope>
</reference>
<evidence type="ECO:0000313" key="2">
    <source>
        <dbReference type="Proteomes" id="UP000784294"/>
    </source>
</evidence>